<name>A0A1E7F9Y4_9STRA</name>
<evidence type="ECO:0000256" key="1">
    <source>
        <dbReference type="SAM" id="MobiDB-lite"/>
    </source>
</evidence>
<gene>
    <name evidence="3" type="ORF">FRACYDRAFT_241384</name>
</gene>
<reference evidence="3 4" key="1">
    <citation type="submission" date="2016-09" db="EMBL/GenBank/DDBJ databases">
        <title>Extensive genetic diversity and differential bi-allelic expression allows diatom success in the polar Southern Ocean.</title>
        <authorList>
            <consortium name="DOE Joint Genome Institute"/>
            <person name="Mock T."/>
            <person name="Otillar R.P."/>
            <person name="Strauss J."/>
            <person name="Dupont C."/>
            <person name="Frickenhaus S."/>
            <person name="Maumus F."/>
            <person name="Mcmullan M."/>
            <person name="Sanges R."/>
            <person name="Schmutz J."/>
            <person name="Toseland A."/>
            <person name="Valas R."/>
            <person name="Veluchamy A."/>
            <person name="Ward B.J."/>
            <person name="Allen A."/>
            <person name="Barry K."/>
            <person name="Falciatore A."/>
            <person name="Ferrante M."/>
            <person name="Fortunato A.E."/>
            <person name="Gloeckner G."/>
            <person name="Gruber A."/>
            <person name="Hipkin R."/>
            <person name="Janech M."/>
            <person name="Kroth P."/>
            <person name="Leese F."/>
            <person name="Lindquist E."/>
            <person name="Lyon B.R."/>
            <person name="Martin J."/>
            <person name="Mayer C."/>
            <person name="Parker M."/>
            <person name="Quesneville H."/>
            <person name="Raymond J."/>
            <person name="Uhlig C."/>
            <person name="Valentin K.U."/>
            <person name="Worden A.Z."/>
            <person name="Armbrust E.V."/>
            <person name="Bowler C."/>
            <person name="Green B."/>
            <person name="Moulton V."/>
            <person name="Van Oosterhout C."/>
            <person name="Grigoriev I."/>
        </authorList>
    </citation>
    <scope>NUCLEOTIDE SEQUENCE [LARGE SCALE GENOMIC DNA]</scope>
    <source>
        <strain evidence="3 4">CCMP1102</strain>
    </source>
</reference>
<dbReference type="EMBL" id="KV784360">
    <property type="protein sequence ID" value="OEU14825.1"/>
    <property type="molecule type" value="Genomic_DNA"/>
</dbReference>
<dbReference type="InParanoid" id="A0A1E7F9Y4"/>
<dbReference type="Proteomes" id="UP000095751">
    <property type="component" value="Unassembled WGS sequence"/>
</dbReference>
<keyword evidence="2" id="KW-0812">Transmembrane</keyword>
<evidence type="ECO:0008006" key="5">
    <source>
        <dbReference type="Google" id="ProtNLM"/>
    </source>
</evidence>
<protein>
    <recommendedName>
        <fullName evidence="5">Protein kinase domain-containing protein</fullName>
    </recommendedName>
</protein>
<dbReference type="SUPFAM" id="SSF56112">
    <property type="entry name" value="Protein kinase-like (PK-like)"/>
    <property type="match status" value="1"/>
</dbReference>
<sequence length="361" mass="42432">MKVFVRGKKVTVDNGRNSKNSRRGSLSKGEGGRLSPRLKMKKFFFVFVSFSVVWIWFLLGQFQNDQTLLPLTWEGDGKWIDYTCKKRINKKKNQRGIVMHWNKTAAAAINANKYITTTTANTFLSYSYEDQPQIMTRIDNDGNNDRNTNGNCPFDSFLTKQYCQERPKTTVCVYPDVILKIVHNRMAWLTELYMFSVLNDTKYFPRLIYHTGAAVQRSDILNDYSKTSMGYKEYDYNRTMYDNNDGLIRIDKNRNECWTMIIENVRPKGKCHNSFNNTKSSRLYYTKELTCVFEKYFAPNHIWADDLKARNVIIHSDQIHIIDFGLYKIIDDVEKLNKKNSQLLSLLSRENSYEHILRFSD</sequence>
<evidence type="ECO:0000313" key="4">
    <source>
        <dbReference type="Proteomes" id="UP000095751"/>
    </source>
</evidence>
<keyword evidence="2" id="KW-0472">Membrane</keyword>
<accession>A0A1E7F9Y4</accession>
<dbReference type="InterPro" id="IPR011009">
    <property type="entry name" value="Kinase-like_dom_sf"/>
</dbReference>
<feature type="transmembrane region" description="Helical" evidence="2">
    <location>
        <begin position="43"/>
        <end position="62"/>
    </location>
</feature>
<dbReference type="AlphaFoldDB" id="A0A1E7F9Y4"/>
<dbReference type="KEGG" id="fcy:FRACYDRAFT_241384"/>
<proteinExistence type="predicted"/>
<keyword evidence="4" id="KW-1185">Reference proteome</keyword>
<evidence type="ECO:0000256" key="2">
    <source>
        <dbReference type="SAM" id="Phobius"/>
    </source>
</evidence>
<keyword evidence="2" id="KW-1133">Transmembrane helix</keyword>
<organism evidence="3 4">
    <name type="scientific">Fragilariopsis cylindrus CCMP1102</name>
    <dbReference type="NCBI Taxonomy" id="635003"/>
    <lineage>
        <taxon>Eukaryota</taxon>
        <taxon>Sar</taxon>
        <taxon>Stramenopiles</taxon>
        <taxon>Ochrophyta</taxon>
        <taxon>Bacillariophyta</taxon>
        <taxon>Bacillariophyceae</taxon>
        <taxon>Bacillariophycidae</taxon>
        <taxon>Bacillariales</taxon>
        <taxon>Bacillariaceae</taxon>
        <taxon>Fragilariopsis</taxon>
    </lineage>
</organism>
<feature type="region of interest" description="Disordered" evidence="1">
    <location>
        <begin position="12"/>
        <end position="32"/>
    </location>
</feature>
<evidence type="ECO:0000313" key="3">
    <source>
        <dbReference type="EMBL" id="OEU14825.1"/>
    </source>
</evidence>